<dbReference type="InterPro" id="IPR011992">
    <property type="entry name" value="EF-hand-dom_pair"/>
</dbReference>
<feature type="domain" description="EF-hand" evidence="1">
    <location>
        <begin position="5"/>
        <end position="40"/>
    </location>
</feature>
<proteinExistence type="predicted"/>
<dbReference type="InterPro" id="IPR002048">
    <property type="entry name" value="EF_hand_dom"/>
</dbReference>
<evidence type="ECO:0000313" key="3">
    <source>
        <dbReference type="Proteomes" id="UP001597018"/>
    </source>
</evidence>
<name>A0ABW3G2K4_9PSEU</name>
<feature type="domain" description="EF-hand" evidence="1">
    <location>
        <begin position="134"/>
        <end position="169"/>
    </location>
</feature>
<dbReference type="InterPro" id="IPR018247">
    <property type="entry name" value="EF_Hand_1_Ca_BS"/>
</dbReference>
<sequence length="177" mass="19276">MDATIANERLRKRFAKWDVDGSGSLERADFEKEAMQIARSFGKDPEGPEARELRDAFVGMFTQLAEQAGIPADGSLSEEQFVKAGGKLVAEGAEASFNRVLGPVVRGIVGMCDKNDDGQINGQEWVAWMDAVGVDQSHAAEAFRKVDTNNNGELSLDELLDAVRAFHYGELDVELLG</sequence>
<dbReference type="RefSeq" id="WP_263247203.1">
    <property type="nucleotide sequence ID" value="NZ_BAABLT010000028.1"/>
</dbReference>
<dbReference type="SUPFAM" id="SSF47473">
    <property type="entry name" value="EF-hand"/>
    <property type="match status" value="1"/>
</dbReference>
<comment type="caution">
    <text evidence="2">The sequence shown here is derived from an EMBL/GenBank/DDBJ whole genome shotgun (WGS) entry which is preliminary data.</text>
</comment>
<dbReference type="PROSITE" id="PS50222">
    <property type="entry name" value="EF_HAND_2"/>
    <property type="match status" value="2"/>
</dbReference>
<keyword evidence="3" id="KW-1185">Reference proteome</keyword>
<dbReference type="Proteomes" id="UP001597018">
    <property type="component" value="Unassembled WGS sequence"/>
</dbReference>
<evidence type="ECO:0000259" key="1">
    <source>
        <dbReference type="PROSITE" id="PS50222"/>
    </source>
</evidence>
<dbReference type="Pfam" id="PF13499">
    <property type="entry name" value="EF-hand_7"/>
    <property type="match status" value="1"/>
</dbReference>
<organism evidence="2 3">
    <name type="scientific">Saccharopolyspora rosea</name>
    <dbReference type="NCBI Taxonomy" id="524884"/>
    <lineage>
        <taxon>Bacteria</taxon>
        <taxon>Bacillati</taxon>
        <taxon>Actinomycetota</taxon>
        <taxon>Actinomycetes</taxon>
        <taxon>Pseudonocardiales</taxon>
        <taxon>Pseudonocardiaceae</taxon>
        <taxon>Saccharopolyspora</taxon>
    </lineage>
</organism>
<gene>
    <name evidence="2" type="ORF">ACFQ16_25555</name>
</gene>
<dbReference type="CDD" id="cd00051">
    <property type="entry name" value="EFh"/>
    <property type="match status" value="1"/>
</dbReference>
<dbReference type="PROSITE" id="PS00018">
    <property type="entry name" value="EF_HAND_1"/>
    <property type="match status" value="2"/>
</dbReference>
<evidence type="ECO:0000313" key="2">
    <source>
        <dbReference type="EMBL" id="MFD0923126.1"/>
    </source>
</evidence>
<dbReference type="SMART" id="SM00054">
    <property type="entry name" value="EFh"/>
    <property type="match status" value="3"/>
</dbReference>
<dbReference type="Gene3D" id="1.10.238.10">
    <property type="entry name" value="EF-hand"/>
    <property type="match status" value="1"/>
</dbReference>
<protein>
    <submittedName>
        <fullName evidence="2">EF-hand domain-containing protein</fullName>
    </submittedName>
</protein>
<accession>A0ABW3G2K4</accession>
<dbReference type="EMBL" id="JBHTIW010000029">
    <property type="protein sequence ID" value="MFD0923126.1"/>
    <property type="molecule type" value="Genomic_DNA"/>
</dbReference>
<reference evidence="3" key="1">
    <citation type="journal article" date="2019" name="Int. J. Syst. Evol. Microbiol.">
        <title>The Global Catalogue of Microorganisms (GCM) 10K type strain sequencing project: providing services to taxonomists for standard genome sequencing and annotation.</title>
        <authorList>
            <consortium name="The Broad Institute Genomics Platform"/>
            <consortium name="The Broad Institute Genome Sequencing Center for Infectious Disease"/>
            <person name="Wu L."/>
            <person name="Ma J."/>
        </authorList>
    </citation>
    <scope>NUCLEOTIDE SEQUENCE [LARGE SCALE GENOMIC DNA]</scope>
    <source>
        <strain evidence="3">CCUG 56401</strain>
    </source>
</reference>